<name>A0A150KTQ9_9BACI</name>
<evidence type="ECO:0000313" key="1">
    <source>
        <dbReference type="EMBL" id="KYD03495.1"/>
    </source>
</evidence>
<dbReference type="EMBL" id="LQYN01000068">
    <property type="protein sequence ID" value="KYD03495.1"/>
    <property type="molecule type" value="Genomic_DNA"/>
</dbReference>
<comment type="caution">
    <text evidence="1">The sequence shown here is derived from an EMBL/GenBank/DDBJ whole genome shotgun (WGS) entry which is preliminary data.</text>
</comment>
<reference evidence="1 2" key="1">
    <citation type="submission" date="2016-01" db="EMBL/GenBank/DDBJ databases">
        <title>Genome Sequences of Twelve Sporeforming Bacillus Species Isolated from Foods.</title>
        <authorList>
            <person name="Berendsen E.M."/>
            <person name="Wells-Bennik M.H."/>
            <person name="Krawcyk A.O."/>
            <person name="De Jong A."/>
            <person name="Holsappel S."/>
            <person name="Eijlander R.T."/>
            <person name="Kuipers O.P."/>
        </authorList>
    </citation>
    <scope>NUCLEOTIDE SEQUENCE [LARGE SCALE GENOMIC DNA]</scope>
    <source>
        <strain evidence="1 2">B4102</strain>
    </source>
</reference>
<sequence>MEKLRKGLVNMTNTDLGVHQMKGLIGEVYRLFTFHGQKLLCF</sequence>
<proteinExistence type="predicted"/>
<evidence type="ECO:0000313" key="2">
    <source>
        <dbReference type="Proteomes" id="UP000075666"/>
    </source>
</evidence>
<organism evidence="1 2">
    <name type="scientific">Heyndrickxia sporothermodurans</name>
    <dbReference type="NCBI Taxonomy" id="46224"/>
    <lineage>
        <taxon>Bacteria</taxon>
        <taxon>Bacillati</taxon>
        <taxon>Bacillota</taxon>
        <taxon>Bacilli</taxon>
        <taxon>Bacillales</taxon>
        <taxon>Bacillaceae</taxon>
        <taxon>Heyndrickxia</taxon>
    </lineage>
</organism>
<accession>A0A150KTQ9</accession>
<dbReference type="STRING" id="46224.B4102_3345"/>
<protein>
    <submittedName>
        <fullName evidence="1">Uncharacterized protein</fullName>
    </submittedName>
</protein>
<keyword evidence="2" id="KW-1185">Reference proteome</keyword>
<gene>
    <name evidence="1" type="ORF">B4102_3345</name>
</gene>
<dbReference type="AlphaFoldDB" id="A0A150KTQ9"/>
<dbReference type="Proteomes" id="UP000075666">
    <property type="component" value="Unassembled WGS sequence"/>
</dbReference>